<evidence type="ECO:0000256" key="1">
    <source>
        <dbReference type="SAM" id="Phobius"/>
    </source>
</evidence>
<protein>
    <submittedName>
        <fullName evidence="3">Sphingolipid delta-4 desaturase</fullName>
    </submittedName>
</protein>
<dbReference type="InterPro" id="IPR005804">
    <property type="entry name" value="FA_desaturase_dom"/>
</dbReference>
<feature type="transmembrane region" description="Helical" evidence="1">
    <location>
        <begin position="40"/>
        <end position="59"/>
    </location>
</feature>
<dbReference type="PANTHER" id="PTHR12879:SF8">
    <property type="entry name" value="SPHINGOLIPID DELTA(4)-DESATURASE DES1"/>
    <property type="match status" value="1"/>
</dbReference>
<dbReference type="GO" id="GO:0016020">
    <property type="term" value="C:membrane"/>
    <property type="evidence" value="ECO:0007669"/>
    <property type="project" value="GOC"/>
</dbReference>
<dbReference type="PANTHER" id="PTHR12879">
    <property type="entry name" value="SPHINGOLIPID DELTA 4 DESATURASE/C-4 HYDROXYLASE PROTEIN DES2"/>
    <property type="match status" value="1"/>
</dbReference>
<feature type="transmembrane region" description="Helical" evidence="1">
    <location>
        <begin position="147"/>
        <end position="167"/>
    </location>
</feature>
<accession>A0A1M6VHG3</accession>
<keyword evidence="4" id="KW-1185">Reference proteome</keyword>
<evidence type="ECO:0000259" key="2">
    <source>
        <dbReference type="SMART" id="SM01269"/>
    </source>
</evidence>
<reference evidence="4" key="1">
    <citation type="submission" date="2016-11" db="EMBL/GenBank/DDBJ databases">
        <authorList>
            <person name="Varghese N."/>
            <person name="Submissions S."/>
        </authorList>
    </citation>
    <scope>NUCLEOTIDE SEQUENCE [LARGE SCALE GENOMIC DNA]</scope>
    <source>
        <strain evidence="4">DSM 26134</strain>
    </source>
</reference>
<evidence type="ECO:0000313" key="3">
    <source>
        <dbReference type="EMBL" id="SHK80785.1"/>
    </source>
</evidence>
<sequence length="311" mass="36375">MEKKNGFYWSDEREPHFNRRKDILAKYPQVRDLFGIDKGLKFKTLALVVFQLATAPFIAELAWYWYIPLAYIFGASVSHTLFLAIHEISHDLAFKNRVSNNWLALVANIPILFPYAMSFRTYHLKHHWEQGDVKHDTDLPTDGERRIFQGFLGKLLWATNQILFYALRPMFVYPIKYEKWHKINIVFQLSALAIYWYFVGTGAVLYLLLSVFLAGSLHPLAGHFIAEHYVFKEGQETYSYYGPLNVLALNVGYHNEHHDFPNVPGTRLPELKKTAPDFYDHLFTHKSWSKVIIQFIANPKISLGSRVKRHR</sequence>
<dbReference type="Proteomes" id="UP000184474">
    <property type="component" value="Unassembled WGS sequence"/>
</dbReference>
<dbReference type="Pfam" id="PF08557">
    <property type="entry name" value="Lipid_DES"/>
    <property type="match status" value="1"/>
</dbReference>
<dbReference type="EMBL" id="FRAA01000009">
    <property type="protein sequence ID" value="SHK80785.1"/>
    <property type="molecule type" value="Genomic_DNA"/>
</dbReference>
<dbReference type="STRING" id="156994.SAMN04488028_10946"/>
<dbReference type="RefSeq" id="WP_073124838.1">
    <property type="nucleotide sequence ID" value="NZ_FRAA01000009.1"/>
</dbReference>
<keyword evidence="1" id="KW-0812">Transmembrane</keyword>
<dbReference type="GO" id="GO:0046513">
    <property type="term" value="P:ceramide biosynthetic process"/>
    <property type="evidence" value="ECO:0007669"/>
    <property type="project" value="TreeGrafter"/>
</dbReference>
<gene>
    <name evidence="3" type="ORF">SAMN04488028_10946</name>
</gene>
<keyword evidence="1" id="KW-0472">Membrane</keyword>
<dbReference type="AlphaFoldDB" id="A0A1M6VHG3"/>
<dbReference type="Pfam" id="PF00487">
    <property type="entry name" value="FA_desaturase"/>
    <property type="match status" value="1"/>
</dbReference>
<name>A0A1M6VHG3_REIAG</name>
<evidence type="ECO:0000313" key="4">
    <source>
        <dbReference type="Proteomes" id="UP000184474"/>
    </source>
</evidence>
<keyword evidence="1" id="KW-1133">Transmembrane helix</keyword>
<proteinExistence type="predicted"/>
<dbReference type="SMART" id="SM01269">
    <property type="entry name" value="Lipid_DES"/>
    <property type="match status" value="1"/>
</dbReference>
<dbReference type="GO" id="GO:0042284">
    <property type="term" value="F:sphingolipid delta-4 desaturase activity"/>
    <property type="evidence" value="ECO:0007669"/>
    <property type="project" value="TreeGrafter"/>
</dbReference>
<feature type="transmembrane region" description="Helical" evidence="1">
    <location>
        <begin position="98"/>
        <end position="117"/>
    </location>
</feature>
<dbReference type="InterPro" id="IPR013866">
    <property type="entry name" value="Sphingolipid_d4-desaturase_N"/>
</dbReference>
<feature type="domain" description="Sphingolipid delta4-desaturase N-terminal" evidence="2">
    <location>
        <begin position="2"/>
        <end position="40"/>
    </location>
</feature>
<organism evidence="3 4">
    <name type="scientific">Reichenbachiella agariperforans</name>
    <dbReference type="NCBI Taxonomy" id="156994"/>
    <lineage>
        <taxon>Bacteria</taxon>
        <taxon>Pseudomonadati</taxon>
        <taxon>Bacteroidota</taxon>
        <taxon>Cytophagia</taxon>
        <taxon>Cytophagales</taxon>
        <taxon>Reichenbachiellaceae</taxon>
        <taxon>Reichenbachiella</taxon>
    </lineage>
</organism>